<proteinExistence type="predicted"/>
<evidence type="ECO:0000313" key="2">
    <source>
        <dbReference type="Proteomes" id="UP001144471"/>
    </source>
</evidence>
<gene>
    <name evidence="1" type="ORF">PM10SUCC1_23310</name>
</gene>
<dbReference type="RefSeq" id="WP_281836192.1">
    <property type="nucleotide sequence ID" value="NZ_BSDY01000010.1"/>
</dbReference>
<reference evidence="1" key="1">
    <citation type="submission" date="2022-12" db="EMBL/GenBank/DDBJ databases">
        <title>Reference genome sequencing for broad-spectrum identification of bacterial and archaeal isolates by mass spectrometry.</title>
        <authorList>
            <person name="Sekiguchi Y."/>
            <person name="Tourlousse D.M."/>
        </authorList>
    </citation>
    <scope>NUCLEOTIDE SEQUENCE</scope>
    <source>
        <strain evidence="1">10succ1</strain>
    </source>
</reference>
<sequence>MKKKRSLKPKLTIPSPMLLLFIVSILSIFQRLLSGFILAVDVTNFYILNFSNDTFDFNSCYIYGNKD</sequence>
<keyword evidence="2" id="KW-1185">Reference proteome</keyword>
<evidence type="ECO:0000313" key="1">
    <source>
        <dbReference type="EMBL" id="GLI56817.1"/>
    </source>
</evidence>
<accession>A0A9W6GNI8</accession>
<organism evidence="1 2">
    <name type="scientific">Propionigenium maris DSM 9537</name>
    <dbReference type="NCBI Taxonomy" id="1123000"/>
    <lineage>
        <taxon>Bacteria</taxon>
        <taxon>Fusobacteriati</taxon>
        <taxon>Fusobacteriota</taxon>
        <taxon>Fusobacteriia</taxon>
        <taxon>Fusobacteriales</taxon>
        <taxon>Fusobacteriaceae</taxon>
        <taxon>Propionigenium</taxon>
    </lineage>
</organism>
<dbReference type="EMBL" id="BSDY01000010">
    <property type="protein sequence ID" value="GLI56817.1"/>
    <property type="molecule type" value="Genomic_DNA"/>
</dbReference>
<protein>
    <submittedName>
        <fullName evidence="1">Uncharacterized protein</fullName>
    </submittedName>
</protein>
<name>A0A9W6GNI8_9FUSO</name>
<dbReference type="AlphaFoldDB" id="A0A9W6GNI8"/>
<comment type="caution">
    <text evidence="1">The sequence shown here is derived from an EMBL/GenBank/DDBJ whole genome shotgun (WGS) entry which is preliminary data.</text>
</comment>
<dbReference type="Proteomes" id="UP001144471">
    <property type="component" value="Unassembled WGS sequence"/>
</dbReference>